<feature type="transmembrane region" description="Helical" evidence="2">
    <location>
        <begin position="171"/>
        <end position="197"/>
    </location>
</feature>
<evidence type="ECO:0000256" key="2">
    <source>
        <dbReference type="SAM" id="Phobius"/>
    </source>
</evidence>
<feature type="compositionally biased region" description="Basic and acidic residues" evidence="1">
    <location>
        <begin position="348"/>
        <end position="357"/>
    </location>
</feature>
<dbReference type="EMBL" id="ML993984">
    <property type="protein sequence ID" value="KAF2201257.1"/>
    <property type="molecule type" value="Genomic_DNA"/>
</dbReference>
<protein>
    <recommendedName>
        <fullName evidence="3">Rhodopsin domain-containing protein</fullName>
    </recommendedName>
</protein>
<evidence type="ECO:0000313" key="5">
    <source>
        <dbReference type="Proteomes" id="UP000799536"/>
    </source>
</evidence>
<dbReference type="PANTHER" id="PTHR39614">
    <property type="entry name" value="INTEGRAL MEMBRANE PROTEIN"/>
    <property type="match status" value="1"/>
</dbReference>
<feature type="domain" description="Rhodopsin" evidence="3">
    <location>
        <begin position="37"/>
        <end position="271"/>
    </location>
</feature>
<sequence length="552" mass="61045">MGVAHPAFSEITDNNHAGVIWVISLLCLVYSILTFITRGFIKWNILGWDDCALTGAQIVAVGQYIALFVSLNHGLGKTSDMLTEESRAELSKIAFTAQLLLILALCLSKCSVILLIRRVFTQDLINFWLICNVLLVLSWVWAIVSMVLIGAGCSISNYIPPTANNGCTGFAARWDFVIALDAFIEFAMVALPVYFLWGLQMAFNLKSRVVLAFAFRLPVAALAIVFGRLFTTVHTHPNPGVAVSVAICWQQLELAYSLISATIPCLKSFLKTFDTNFGMAEGSTGQPGPYPYGSQISHRSHHSRTVTTSHTNSGTRSAYSTSVVDSHTPPGETIKMNPLKPGTSSTMKRNELFRKPEMVVGGPLRPERLKNSTTISAGEERRCESRNSMSSLAGSQDMIIRRDVHFEIQHDYLRRDNSFGGSVPNVFPSHREDPCTFKTIQTMAPSPPPNFIPARAIGRDDDLKLKFRYSTPALRGRGILPSRPSLGICELSISTPAPARWGHSTWERDGRELHIVTTHDGFQPSTPPATRTSPRLAKLRYRHTHEYGNPEI</sequence>
<feature type="compositionally biased region" description="Polar residues" evidence="1">
    <location>
        <begin position="312"/>
        <end position="325"/>
    </location>
</feature>
<proteinExistence type="predicted"/>
<gene>
    <name evidence="4" type="ORF">GQ43DRAFT_471961</name>
</gene>
<dbReference type="PANTHER" id="PTHR39614:SF2">
    <property type="entry name" value="INTEGRAL MEMBRANE PROTEIN"/>
    <property type="match status" value="1"/>
</dbReference>
<keyword evidence="2" id="KW-0472">Membrane</keyword>
<dbReference type="AlphaFoldDB" id="A0A9P4JKY4"/>
<dbReference type="Pfam" id="PF20684">
    <property type="entry name" value="Fung_rhodopsin"/>
    <property type="match status" value="1"/>
</dbReference>
<keyword evidence="2" id="KW-0812">Transmembrane</keyword>
<dbReference type="InterPro" id="IPR049326">
    <property type="entry name" value="Rhodopsin_dom_fungi"/>
</dbReference>
<feature type="transmembrane region" description="Helical" evidence="2">
    <location>
        <begin position="20"/>
        <end position="41"/>
    </location>
</feature>
<dbReference type="OrthoDB" id="3897607at2759"/>
<feature type="region of interest" description="Disordered" evidence="1">
    <location>
        <begin position="284"/>
        <end position="390"/>
    </location>
</feature>
<evidence type="ECO:0000256" key="1">
    <source>
        <dbReference type="SAM" id="MobiDB-lite"/>
    </source>
</evidence>
<evidence type="ECO:0000259" key="3">
    <source>
        <dbReference type="Pfam" id="PF20684"/>
    </source>
</evidence>
<accession>A0A9P4JKY4</accession>
<feature type="region of interest" description="Disordered" evidence="1">
    <location>
        <begin position="518"/>
        <end position="537"/>
    </location>
</feature>
<feature type="transmembrane region" description="Helical" evidence="2">
    <location>
        <begin position="53"/>
        <end position="73"/>
    </location>
</feature>
<dbReference type="Proteomes" id="UP000799536">
    <property type="component" value="Unassembled WGS sequence"/>
</dbReference>
<evidence type="ECO:0000313" key="4">
    <source>
        <dbReference type="EMBL" id="KAF2201257.1"/>
    </source>
</evidence>
<keyword evidence="5" id="KW-1185">Reference proteome</keyword>
<name>A0A9P4JKY4_9PLEO</name>
<reference evidence="4" key="1">
    <citation type="journal article" date="2020" name="Stud. Mycol.">
        <title>101 Dothideomycetes genomes: a test case for predicting lifestyles and emergence of pathogens.</title>
        <authorList>
            <person name="Haridas S."/>
            <person name="Albert R."/>
            <person name="Binder M."/>
            <person name="Bloem J."/>
            <person name="Labutti K."/>
            <person name="Salamov A."/>
            <person name="Andreopoulos B."/>
            <person name="Baker S."/>
            <person name="Barry K."/>
            <person name="Bills G."/>
            <person name="Bluhm B."/>
            <person name="Cannon C."/>
            <person name="Castanera R."/>
            <person name="Culley D."/>
            <person name="Daum C."/>
            <person name="Ezra D."/>
            <person name="Gonzalez J."/>
            <person name="Henrissat B."/>
            <person name="Kuo A."/>
            <person name="Liang C."/>
            <person name="Lipzen A."/>
            <person name="Lutzoni F."/>
            <person name="Magnuson J."/>
            <person name="Mondo S."/>
            <person name="Nolan M."/>
            <person name="Ohm R."/>
            <person name="Pangilinan J."/>
            <person name="Park H.-J."/>
            <person name="Ramirez L."/>
            <person name="Alfaro M."/>
            <person name="Sun H."/>
            <person name="Tritt A."/>
            <person name="Yoshinaga Y."/>
            <person name="Zwiers L.-H."/>
            <person name="Turgeon B."/>
            <person name="Goodwin S."/>
            <person name="Spatafora J."/>
            <person name="Crous P."/>
            <person name="Grigoriev I."/>
        </authorList>
    </citation>
    <scope>NUCLEOTIDE SEQUENCE</scope>
    <source>
        <strain evidence="4">ATCC 74209</strain>
    </source>
</reference>
<feature type="transmembrane region" description="Helical" evidence="2">
    <location>
        <begin position="127"/>
        <end position="151"/>
    </location>
</feature>
<organism evidence="4 5">
    <name type="scientific">Delitschia confertaspora ATCC 74209</name>
    <dbReference type="NCBI Taxonomy" id="1513339"/>
    <lineage>
        <taxon>Eukaryota</taxon>
        <taxon>Fungi</taxon>
        <taxon>Dikarya</taxon>
        <taxon>Ascomycota</taxon>
        <taxon>Pezizomycotina</taxon>
        <taxon>Dothideomycetes</taxon>
        <taxon>Pleosporomycetidae</taxon>
        <taxon>Pleosporales</taxon>
        <taxon>Delitschiaceae</taxon>
        <taxon>Delitschia</taxon>
    </lineage>
</organism>
<feature type="transmembrane region" description="Helical" evidence="2">
    <location>
        <begin position="209"/>
        <end position="230"/>
    </location>
</feature>
<comment type="caution">
    <text evidence="4">The sequence shown here is derived from an EMBL/GenBank/DDBJ whole genome shotgun (WGS) entry which is preliminary data.</text>
</comment>
<keyword evidence="2" id="KW-1133">Transmembrane helix</keyword>
<feature type="transmembrane region" description="Helical" evidence="2">
    <location>
        <begin position="93"/>
        <end position="115"/>
    </location>
</feature>